<dbReference type="InterPro" id="IPR036322">
    <property type="entry name" value="WD40_repeat_dom_sf"/>
</dbReference>
<accession>A0A813M1G6</accession>
<feature type="non-terminal residue" evidence="1">
    <location>
        <position position="135"/>
    </location>
</feature>
<protein>
    <recommendedName>
        <fullName evidence="3">Coronin</fullName>
    </recommendedName>
</protein>
<dbReference type="PANTHER" id="PTHR46170">
    <property type="entry name" value="GATOR COMPLEX PROTEIN WDR59"/>
    <property type="match status" value="1"/>
</dbReference>
<dbReference type="GO" id="GO:0035591">
    <property type="term" value="F:signaling adaptor activity"/>
    <property type="evidence" value="ECO:0007669"/>
    <property type="project" value="TreeGrafter"/>
</dbReference>
<dbReference type="Gene3D" id="2.130.10.10">
    <property type="entry name" value="YVTN repeat-like/Quinoprotein amine dehydrogenase"/>
    <property type="match status" value="1"/>
</dbReference>
<organism evidence="1 2">
    <name type="scientific">Polarella glacialis</name>
    <name type="common">Dinoflagellate</name>
    <dbReference type="NCBI Taxonomy" id="89957"/>
    <lineage>
        <taxon>Eukaryota</taxon>
        <taxon>Sar</taxon>
        <taxon>Alveolata</taxon>
        <taxon>Dinophyceae</taxon>
        <taxon>Suessiales</taxon>
        <taxon>Suessiaceae</taxon>
        <taxon>Polarella</taxon>
    </lineage>
</organism>
<dbReference type="Proteomes" id="UP000626109">
    <property type="component" value="Unassembled WGS sequence"/>
</dbReference>
<reference evidence="1" key="1">
    <citation type="submission" date="2021-02" db="EMBL/GenBank/DDBJ databases">
        <authorList>
            <person name="Dougan E. K."/>
            <person name="Rhodes N."/>
            <person name="Thang M."/>
            <person name="Chan C."/>
        </authorList>
    </citation>
    <scope>NUCLEOTIDE SEQUENCE</scope>
</reference>
<evidence type="ECO:0000313" key="2">
    <source>
        <dbReference type="Proteomes" id="UP000626109"/>
    </source>
</evidence>
<proteinExistence type="predicted"/>
<dbReference type="InterPro" id="IPR015943">
    <property type="entry name" value="WD40/YVTN_repeat-like_dom_sf"/>
</dbReference>
<dbReference type="PANTHER" id="PTHR46170:SF1">
    <property type="entry name" value="GATOR COMPLEX PROTEIN WDR59"/>
    <property type="match status" value="1"/>
</dbReference>
<dbReference type="GO" id="GO:0034198">
    <property type="term" value="P:cellular response to amino acid starvation"/>
    <property type="evidence" value="ECO:0007669"/>
    <property type="project" value="TreeGrafter"/>
</dbReference>
<dbReference type="GO" id="GO:0035859">
    <property type="term" value="C:Seh1-associated complex"/>
    <property type="evidence" value="ECO:0007669"/>
    <property type="project" value="TreeGrafter"/>
</dbReference>
<sequence length="135" mass="14303">VLATGHEDTVCVWDIRSSSQHMSVLAPGQSRVLAVDWSPLDREKLLSVSAQQGSRAASSGSIKVWDLNSPQKVHDSIDIENGMPGAARFLPFGPAILAAVDTTVVVFSLDGGSGRKAKVVESFNEHTAPVSFVGF</sequence>
<evidence type="ECO:0008006" key="3">
    <source>
        <dbReference type="Google" id="ProtNLM"/>
    </source>
</evidence>
<dbReference type="GO" id="GO:0005774">
    <property type="term" value="C:vacuolar membrane"/>
    <property type="evidence" value="ECO:0007669"/>
    <property type="project" value="TreeGrafter"/>
</dbReference>
<dbReference type="EMBL" id="CAJNNW010037693">
    <property type="protein sequence ID" value="CAE8743952.1"/>
    <property type="molecule type" value="Genomic_DNA"/>
</dbReference>
<comment type="caution">
    <text evidence="1">The sequence shown here is derived from an EMBL/GenBank/DDBJ whole genome shotgun (WGS) entry which is preliminary data.</text>
</comment>
<dbReference type="GO" id="GO:1904263">
    <property type="term" value="P:positive regulation of TORC1 signaling"/>
    <property type="evidence" value="ECO:0007669"/>
    <property type="project" value="TreeGrafter"/>
</dbReference>
<dbReference type="AlphaFoldDB" id="A0A813M1G6"/>
<evidence type="ECO:0000313" key="1">
    <source>
        <dbReference type="EMBL" id="CAE8743952.1"/>
    </source>
</evidence>
<feature type="non-terminal residue" evidence="1">
    <location>
        <position position="1"/>
    </location>
</feature>
<dbReference type="SUPFAM" id="SSF50978">
    <property type="entry name" value="WD40 repeat-like"/>
    <property type="match status" value="1"/>
</dbReference>
<dbReference type="InterPro" id="IPR049567">
    <property type="entry name" value="WDR59-like"/>
</dbReference>
<name>A0A813M1G6_POLGL</name>
<gene>
    <name evidence="1" type="ORF">PGLA2088_LOCUS51658</name>
</gene>